<evidence type="ECO:0000313" key="1">
    <source>
        <dbReference type="EMBL" id="KAL3753944.1"/>
    </source>
</evidence>
<comment type="caution">
    <text evidence="1">The sequence shown here is derived from an EMBL/GenBank/DDBJ whole genome shotgun (WGS) entry which is preliminary data.</text>
</comment>
<name>A0ABD3LTU3_EUCGL</name>
<dbReference type="EMBL" id="JBJKBG010000001">
    <property type="protein sequence ID" value="KAL3753944.1"/>
    <property type="molecule type" value="Genomic_DNA"/>
</dbReference>
<accession>A0ABD3LTU3</accession>
<protein>
    <submittedName>
        <fullName evidence="1">Uncharacterized protein</fullName>
    </submittedName>
</protein>
<dbReference type="AlphaFoldDB" id="A0ABD3LTU3"/>
<sequence length="131" mass="14124">MASFYSIDDELRCGHRALGHRWKVGGVEAIAVGVEDGRWRCGGGLAAGDGFGVSCKSSGDRRGCSRLLALCLGLAIGRRRSSKARVKARRRATGAVMSGLRHGFLWRWRLELAGDGRRGGKEGAEAWQSSH</sequence>
<reference evidence="1 2" key="1">
    <citation type="submission" date="2024-11" db="EMBL/GenBank/DDBJ databases">
        <title>Chromosome-level genome assembly of Eucalyptus globulus Labill. provides insights into its genome evolution.</title>
        <authorList>
            <person name="Li X."/>
        </authorList>
    </citation>
    <scope>NUCLEOTIDE SEQUENCE [LARGE SCALE GENOMIC DNA]</scope>
    <source>
        <strain evidence="1">CL2024</strain>
        <tissue evidence="1">Fresh tender leaves</tissue>
    </source>
</reference>
<keyword evidence="2" id="KW-1185">Reference proteome</keyword>
<organism evidence="1 2">
    <name type="scientific">Eucalyptus globulus</name>
    <name type="common">Tasmanian blue gum</name>
    <dbReference type="NCBI Taxonomy" id="34317"/>
    <lineage>
        <taxon>Eukaryota</taxon>
        <taxon>Viridiplantae</taxon>
        <taxon>Streptophyta</taxon>
        <taxon>Embryophyta</taxon>
        <taxon>Tracheophyta</taxon>
        <taxon>Spermatophyta</taxon>
        <taxon>Magnoliopsida</taxon>
        <taxon>eudicotyledons</taxon>
        <taxon>Gunneridae</taxon>
        <taxon>Pentapetalae</taxon>
        <taxon>rosids</taxon>
        <taxon>malvids</taxon>
        <taxon>Myrtales</taxon>
        <taxon>Myrtaceae</taxon>
        <taxon>Myrtoideae</taxon>
        <taxon>Eucalypteae</taxon>
        <taxon>Eucalyptus</taxon>
    </lineage>
</organism>
<evidence type="ECO:0000313" key="2">
    <source>
        <dbReference type="Proteomes" id="UP001634007"/>
    </source>
</evidence>
<gene>
    <name evidence="1" type="ORF">ACJRO7_001224</name>
</gene>
<dbReference type="Proteomes" id="UP001634007">
    <property type="component" value="Unassembled WGS sequence"/>
</dbReference>
<proteinExistence type="predicted"/>